<keyword evidence="2" id="KW-0255">Endonuclease</keyword>
<geneLocation type="mitochondrion" evidence="2"/>
<feature type="domain" description="Homing endonuclease LAGLIDADG" evidence="1">
    <location>
        <begin position="172"/>
        <end position="267"/>
    </location>
</feature>
<dbReference type="AlphaFoldDB" id="A0A481ZK78"/>
<dbReference type="EMBL" id="MN977365">
    <property type="protein sequence ID" value="QID02824.1"/>
    <property type="molecule type" value="Genomic_DNA"/>
</dbReference>
<keyword evidence="2" id="KW-0540">Nuclease</keyword>
<evidence type="ECO:0000313" key="3">
    <source>
        <dbReference type="EMBL" id="QID02756.1"/>
    </source>
</evidence>
<name>A0A481ZK78_ORBOL</name>
<dbReference type="PANTHER" id="PTHR36181">
    <property type="entry name" value="INTRON-ENCODED ENDONUCLEASE AI3-RELATED"/>
    <property type="match status" value="1"/>
</dbReference>
<dbReference type="GO" id="GO:0005739">
    <property type="term" value="C:mitochondrion"/>
    <property type="evidence" value="ECO:0007669"/>
    <property type="project" value="UniProtKB-ARBA"/>
</dbReference>
<dbReference type="Pfam" id="PF00961">
    <property type="entry name" value="LAGLIDADG_1"/>
    <property type="match status" value="2"/>
</dbReference>
<evidence type="ECO:0000259" key="1">
    <source>
        <dbReference type="Pfam" id="PF00961"/>
    </source>
</evidence>
<dbReference type="SUPFAM" id="SSF55608">
    <property type="entry name" value="Homing endonucleases"/>
    <property type="match status" value="2"/>
</dbReference>
<sequence length="297" mass="33664">MENINNPIGLNPFFVSGFCDAEACFHLSIGKNSKYKTGYYVNPGFSIGLHNKDLNLLEKIQSYFGGVGTISKQTKNSVQFRVFSIKDLKIIIDHFEKYPLITHKQIDYKLFKQALELIENKEHFTLDGFQKIVNLRASMNKGLPNSLKDSFSNTTIIKIAFVPLNIQDPNWLVGFAEGEGCFFVKTTKTNNNVSLGFQITQNNRDVLLINSFISLFNCGRVESCNKGLAVNFIVTKLSDINEKIIPFFDKYPLIGSKSKDFEDLKKIAKIKTSKEHLTSEGFEKILKIKSGMNSLRF</sequence>
<keyword evidence="2" id="KW-0378">Hydrolase</keyword>
<dbReference type="InterPro" id="IPR004860">
    <property type="entry name" value="LAGLIDADG_dom"/>
</dbReference>
<accession>A0A481ZK78</accession>
<reference evidence="3" key="3">
    <citation type="submission" date="2020-01" db="EMBL/GenBank/DDBJ databases">
        <authorList>
            <person name="Fang M.L."/>
            <person name="Zhang Y."/>
        </authorList>
    </citation>
    <scope>NUCLEOTIDE SEQUENCE</scope>
    <source>
        <strain evidence="3">YMF1.02765</strain>
        <strain evidence="4">YMF1.02775</strain>
    </source>
</reference>
<dbReference type="GO" id="GO:0004519">
    <property type="term" value="F:endonuclease activity"/>
    <property type="evidence" value="ECO:0007669"/>
    <property type="project" value="UniProtKB-KW"/>
</dbReference>
<dbReference type="EMBL" id="MN977364">
    <property type="protein sequence ID" value="QID02756.1"/>
    <property type="molecule type" value="Genomic_DNA"/>
</dbReference>
<gene>
    <name evidence="2" type="primary">orf19</name>
    <name evidence="3" type="synonym">orf297</name>
</gene>
<organism evidence="2">
    <name type="scientific">Orbilia oligospora</name>
    <name type="common">Nematode-trapping fungus</name>
    <name type="synonym">Arthrobotrys oligospora</name>
    <dbReference type="NCBI Taxonomy" id="2813651"/>
    <lineage>
        <taxon>Eukaryota</taxon>
        <taxon>Fungi</taxon>
        <taxon>Dikarya</taxon>
        <taxon>Ascomycota</taxon>
        <taxon>Pezizomycotina</taxon>
        <taxon>Orbiliomycetes</taxon>
        <taxon>Orbiliales</taxon>
        <taxon>Orbiliaceae</taxon>
        <taxon>Orbilia</taxon>
    </lineage>
</organism>
<evidence type="ECO:0000313" key="2">
    <source>
        <dbReference type="EMBL" id="QBL02003.1"/>
    </source>
</evidence>
<dbReference type="InterPro" id="IPR051289">
    <property type="entry name" value="LAGLIDADG_Endonuclease"/>
</dbReference>
<dbReference type="EMBL" id="MK571436">
    <property type="protein sequence ID" value="QBL02003.1"/>
    <property type="molecule type" value="Genomic_DNA"/>
</dbReference>
<dbReference type="PANTHER" id="PTHR36181:SF4">
    <property type="entry name" value="LAGLIDADG ENDONUCLEASE"/>
    <property type="match status" value="1"/>
</dbReference>
<dbReference type="RefSeq" id="YP_009568372.1">
    <property type="nucleotide sequence ID" value="NC_041246.1"/>
</dbReference>
<dbReference type="FunFam" id="3.10.28.10:FF:000010">
    <property type="entry name" value="LAGLIDADG homing endonuclease I-LtrII"/>
    <property type="match status" value="1"/>
</dbReference>
<dbReference type="GeneID" id="39411664"/>
<feature type="domain" description="Homing endonuclease LAGLIDADG" evidence="1">
    <location>
        <begin position="16"/>
        <end position="114"/>
    </location>
</feature>
<reference evidence="2" key="2">
    <citation type="submission" date="2019-02" db="EMBL/GenBank/DDBJ databases">
        <authorList>
            <person name="Jiang L.L."/>
            <person name="Zhang Y."/>
        </authorList>
    </citation>
    <scope>NUCLEOTIDE SEQUENCE</scope>
</reference>
<dbReference type="Gene3D" id="3.10.28.10">
    <property type="entry name" value="Homing endonucleases"/>
    <property type="match status" value="2"/>
</dbReference>
<protein>
    <submittedName>
        <fullName evidence="2">LAGLIDADG endonuclease</fullName>
    </submittedName>
</protein>
<evidence type="ECO:0000313" key="4">
    <source>
        <dbReference type="EMBL" id="QID02824.1"/>
    </source>
</evidence>
<proteinExistence type="predicted"/>
<keyword evidence="2" id="KW-0496">Mitochondrion</keyword>
<dbReference type="InterPro" id="IPR027434">
    <property type="entry name" value="Homing_endonucl"/>
</dbReference>
<reference evidence="2" key="1">
    <citation type="journal article" date="2018" name="Mitochondrial DNA Part B Resour">
        <title>The complete mitochondrial genomes of the nematode-trapping fungus Arthrobotrys oligospora.</title>
        <authorList>
            <person name="Jiang L."/>
            <person name="Zhang Y."/>
            <person name="Xu J."/>
            <person name="Zhang K.-Q."/>
            <person name="Zhang Y."/>
        </authorList>
    </citation>
    <scope>NUCLEOTIDE SEQUENCE</scope>
</reference>